<comment type="caution">
    <text evidence="2">The sequence shown here is derived from an EMBL/GenBank/DDBJ whole genome shotgun (WGS) entry which is preliminary data.</text>
</comment>
<keyword evidence="3" id="KW-1185">Reference proteome</keyword>
<dbReference type="EMBL" id="JAACJL010000058">
    <property type="protein sequence ID" value="KAF4611112.1"/>
    <property type="molecule type" value="Genomic_DNA"/>
</dbReference>
<keyword evidence="1" id="KW-0175">Coiled coil</keyword>
<accession>A0A8H4VIQ0</accession>
<sequence length="364" mass="41161">MSNDIIPFCRTHRIEVVLRGLAPEAVERFKAGRRRVLNVIGQKPNASASLFLTFKVAPILPQDNLTASLITGNLIVLVLSWSTKIRELPPDIRTLPVFLPVFGPAQRIMRKYRVIEMNKNVMVHEIKKVAKEGETWQQTMARIQQEADAKKIPGTAGPPRTTSEAANVQLRVKVRDLENKVVELEDVIVQQKTEIKELKTFVSELLLDKEESKRQIKDLQSDMARVLALFDESAAHKLGNENESLKKDLQAMEDVKDAKEAENISLTARVNTLVGEVRVLNRRVDNLTAALVPVRRRILIDNVRFKIMKAVLGLSILPWDLSWMDFLKDSRITGNQPFNEDLAAARLINYIKVSKTTASPLRPL</sequence>
<evidence type="ECO:0000313" key="2">
    <source>
        <dbReference type="EMBL" id="KAF4611112.1"/>
    </source>
</evidence>
<gene>
    <name evidence="2" type="ORF">D9613_007306</name>
</gene>
<organism evidence="2 3">
    <name type="scientific">Agrocybe pediades</name>
    <dbReference type="NCBI Taxonomy" id="84607"/>
    <lineage>
        <taxon>Eukaryota</taxon>
        <taxon>Fungi</taxon>
        <taxon>Dikarya</taxon>
        <taxon>Basidiomycota</taxon>
        <taxon>Agaricomycotina</taxon>
        <taxon>Agaricomycetes</taxon>
        <taxon>Agaricomycetidae</taxon>
        <taxon>Agaricales</taxon>
        <taxon>Agaricineae</taxon>
        <taxon>Strophariaceae</taxon>
        <taxon>Agrocybe</taxon>
    </lineage>
</organism>
<dbReference type="Proteomes" id="UP000521872">
    <property type="component" value="Unassembled WGS sequence"/>
</dbReference>
<feature type="coiled-coil region" evidence="1">
    <location>
        <begin position="167"/>
        <end position="269"/>
    </location>
</feature>
<protein>
    <submittedName>
        <fullName evidence="2">Uncharacterized protein</fullName>
    </submittedName>
</protein>
<dbReference type="AlphaFoldDB" id="A0A8H4VIQ0"/>
<reference evidence="2 3" key="1">
    <citation type="submission" date="2019-12" db="EMBL/GenBank/DDBJ databases">
        <authorList>
            <person name="Floudas D."/>
            <person name="Bentzer J."/>
            <person name="Ahren D."/>
            <person name="Johansson T."/>
            <person name="Persson P."/>
            <person name="Tunlid A."/>
        </authorList>
    </citation>
    <scope>NUCLEOTIDE SEQUENCE [LARGE SCALE GENOMIC DNA]</scope>
    <source>
        <strain evidence="2 3">CBS 102.39</strain>
    </source>
</reference>
<proteinExistence type="predicted"/>
<name>A0A8H4VIQ0_9AGAR</name>
<evidence type="ECO:0000313" key="3">
    <source>
        <dbReference type="Proteomes" id="UP000521872"/>
    </source>
</evidence>
<evidence type="ECO:0000256" key="1">
    <source>
        <dbReference type="SAM" id="Coils"/>
    </source>
</evidence>